<keyword evidence="11 13" id="KW-0472">Membrane</keyword>
<dbReference type="InterPro" id="IPR050398">
    <property type="entry name" value="HssS/ArlS-like"/>
</dbReference>
<keyword evidence="13" id="KW-0812">Transmembrane</keyword>
<evidence type="ECO:0000256" key="3">
    <source>
        <dbReference type="ARBA" id="ARBA00012438"/>
    </source>
</evidence>
<dbReference type="Gene3D" id="6.10.340.10">
    <property type="match status" value="1"/>
</dbReference>
<sequence length="178" mass="21009">MELKEEFEEAEEELLGVIDESLAVEISEIDQRESFVNVTVFKSIRIIFVIIFFFILLLLLVGFLLSRSILIPLKKIEDVSVEVSKGNFDLKSNIDSDDEFGHLSFIFDSMLDDIKKKFELEKYSKKLEEKVKERTKELDEKNKELERTLEDFYTLRITMQEKLELDDIKKENEVIKKS</sequence>
<reference evidence="15 16" key="1">
    <citation type="journal article" date="2016" name="Nat. Commun.">
        <title>Thousands of microbial genomes shed light on interconnected biogeochemical processes in an aquifer system.</title>
        <authorList>
            <person name="Anantharaman K."/>
            <person name="Brown C.T."/>
            <person name="Hug L.A."/>
            <person name="Sharon I."/>
            <person name="Castelle C.J."/>
            <person name="Probst A.J."/>
            <person name="Thomas B.C."/>
            <person name="Singh A."/>
            <person name="Wilkins M.J."/>
            <person name="Karaoz U."/>
            <person name="Brodie E.L."/>
            <person name="Williams K.H."/>
            <person name="Hubbard S.S."/>
            <person name="Banfield J.F."/>
        </authorList>
    </citation>
    <scope>NUCLEOTIDE SEQUENCE [LARGE SCALE GENOMIC DNA]</scope>
</reference>
<evidence type="ECO:0000256" key="7">
    <source>
        <dbReference type="ARBA" id="ARBA00022741"/>
    </source>
</evidence>
<dbReference type="SMART" id="SM00304">
    <property type="entry name" value="HAMP"/>
    <property type="match status" value="1"/>
</dbReference>
<feature type="domain" description="HAMP" evidence="14">
    <location>
        <begin position="67"/>
        <end position="119"/>
    </location>
</feature>
<dbReference type="Proteomes" id="UP000177579">
    <property type="component" value="Unassembled WGS sequence"/>
</dbReference>
<dbReference type="Pfam" id="PF00672">
    <property type="entry name" value="HAMP"/>
    <property type="match status" value="1"/>
</dbReference>
<dbReference type="EC" id="2.7.13.3" evidence="3"/>
<evidence type="ECO:0000256" key="6">
    <source>
        <dbReference type="ARBA" id="ARBA00022679"/>
    </source>
</evidence>
<dbReference type="GO" id="GO:0005524">
    <property type="term" value="F:ATP binding"/>
    <property type="evidence" value="ECO:0007669"/>
    <property type="project" value="UniProtKB-KW"/>
</dbReference>
<comment type="caution">
    <text evidence="15">The sequence shown here is derived from an EMBL/GenBank/DDBJ whole genome shotgun (WGS) entry which is preliminary data.</text>
</comment>
<name>A0A1F5TM74_9BACT</name>
<feature type="coiled-coil region" evidence="12">
    <location>
        <begin position="120"/>
        <end position="155"/>
    </location>
</feature>
<protein>
    <recommendedName>
        <fullName evidence="3">histidine kinase</fullName>
        <ecNumber evidence="3">2.7.13.3</ecNumber>
    </recommendedName>
</protein>
<evidence type="ECO:0000256" key="5">
    <source>
        <dbReference type="ARBA" id="ARBA00022553"/>
    </source>
</evidence>
<keyword evidence="9" id="KW-0067">ATP-binding</keyword>
<keyword evidence="4" id="KW-1003">Cell membrane</keyword>
<evidence type="ECO:0000256" key="12">
    <source>
        <dbReference type="SAM" id="Coils"/>
    </source>
</evidence>
<evidence type="ECO:0000313" key="16">
    <source>
        <dbReference type="Proteomes" id="UP000177579"/>
    </source>
</evidence>
<keyword evidence="13" id="KW-1133">Transmembrane helix</keyword>
<gene>
    <name evidence="15" type="ORF">A2531_01945</name>
</gene>
<dbReference type="EMBL" id="MFGO01000039">
    <property type="protein sequence ID" value="OGF39966.1"/>
    <property type="molecule type" value="Genomic_DNA"/>
</dbReference>
<keyword evidence="7" id="KW-0547">Nucleotide-binding</keyword>
<dbReference type="PANTHER" id="PTHR45528">
    <property type="entry name" value="SENSOR HISTIDINE KINASE CPXA"/>
    <property type="match status" value="1"/>
</dbReference>
<feature type="transmembrane region" description="Helical" evidence="13">
    <location>
        <begin position="44"/>
        <end position="65"/>
    </location>
</feature>
<dbReference type="GO" id="GO:0005886">
    <property type="term" value="C:plasma membrane"/>
    <property type="evidence" value="ECO:0007669"/>
    <property type="project" value="UniProtKB-SubCell"/>
</dbReference>
<keyword evidence="5" id="KW-0597">Phosphoprotein</keyword>
<organism evidence="15 16">
    <name type="scientific">Candidatus Falkowbacteria bacterium RIFOXYD2_FULL_34_120</name>
    <dbReference type="NCBI Taxonomy" id="1798007"/>
    <lineage>
        <taxon>Bacteria</taxon>
        <taxon>Candidatus Falkowiibacteriota</taxon>
    </lineage>
</organism>
<evidence type="ECO:0000313" key="15">
    <source>
        <dbReference type="EMBL" id="OGF39966.1"/>
    </source>
</evidence>
<keyword evidence="12" id="KW-0175">Coiled coil</keyword>
<dbReference type="AlphaFoldDB" id="A0A1F5TM74"/>
<keyword evidence="10" id="KW-0902">Two-component regulatory system</keyword>
<dbReference type="InterPro" id="IPR003660">
    <property type="entry name" value="HAMP_dom"/>
</dbReference>
<accession>A0A1F5TM74</accession>
<evidence type="ECO:0000256" key="1">
    <source>
        <dbReference type="ARBA" id="ARBA00000085"/>
    </source>
</evidence>
<evidence type="ECO:0000256" key="9">
    <source>
        <dbReference type="ARBA" id="ARBA00022840"/>
    </source>
</evidence>
<comment type="subcellular location">
    <subcellularLocation>
        <location evidence="2">Cell membrane</location>
        <topology evidence="2">Multi-pass membrane protein</topology>
    </subcellularLocation>
</comment>
<comment type="catalytic activity">
    <reaction evidence="1">
        <text>ATP + protein L-histidine = ADP + protein N-phospho-L-histidine.</text>
        <dbReference type="EC" id="2.7.13.3"/>
    </reaction>
</comment>
<evidence type="ECO:0000256" key="13">
    <source>
        <dbReference type="SAM" id="Phobius"/>
    </source>
</evidence>
<dbReference type="PANTHER" id="PTHR45528:SF1">
    <property type="entry name" value="SENSOR HISTIDINE KINASE CPXA"/>
    <property type="match status" value="1"/>
</dbReference>
<evidence type="ECO:0000256" key="2">
    <source>
        <dbReference type="ARBA" id="ARBA00004651"/>
    </source>
</evidence>
<evidence type="ECO:0000259" key="14">
    <source>
        <dbReference type="PROSITE" id="PS50885"/>
    </source>
</evidence>
<dbReference type="PROSITE" id="PS50885">
    <property type="entry name" value="HAMP"/>
    <property type="match status" value="1"/>
</dbReference>
<dbReference type="SUPFAM" id="SSF158472">
    <property type="entry name" value="HAMP domain-like"/>
    <property type="match status" value="1"/>
</dbReference>
<dbReference type="CDD" id="cd06225">
    <property type="entry name" value="HAMP"/>
    <property type="match status" value="1"/>
</dbReference>
<dbReference type="GO" id="GO:0000160">
    <property type="term" value="P:phosphorelay signal transduction system"/>
    <property type="evidence" value="ECO:0007669"/>
    <property type="project" value="UniProtKB-KW"/>
</dbReference>
<evidence type="ECO:0000256" key="8">
    <source>
        <dbReference type="ARBA" id="ARBA00022777"/>
    </source>
</evidence>
<keyword evidence="8" id="KW-0418">Kinase</keyword>
<evidence type="ECO:0000256" key="11">
    <source>
        <dbReference type="ARBA" id="ARBA00023136"/>
    </source>
</evidence>
<evidence type="ECO:0000256" key="10">
    <source>
        <dbReference type="ARBA" id="ARBA00023012"/>
    </source>
</evidence>
<evidence type="ECO:0000256" key="4">
    <source>
        <dbReference type="ARBA" id="ARBA00022475"/>
    </source>
</evidence>
<proteinExistence type="predicted"/>
<dbReference type="GO" id="GO:0004673">
    <property type="term" value="F:protein histidine kinase activity"/>
    <property type="evidence" value="ECO:0007669"/>
    <property type="project" value="UniProtKB-EC"/>
</dbReference>
<keyword evidence="6" id="KW-0808">Transferase</keyword>